<protein>
    <submittedName>
        <fullName evidence="1">Uncharacterized protein</fullName>
    </submittedName>
</protein>
<comment type="caution">
    <text evidence="1">The sequence shown here is derived from an EMBL/GenBank/DDBJ whole genome shotgun (WGS) entry which is preliminary data.</text>
</comment>
<sequence length="163" mass="19755">MELWQVKKINIIFFDMHISQSYIQKDENIFDFFHIPISIIEDLRRKSDNQFTYGSNEVQTNKREKAKLRNIQPKIMECLLFAQMFLQEFRIVNVISITLMQWLKKKFKEQQPENQQCKITQQNYPFRDLINLELISSFKIIIKLYVQKLNFILSQILLNFILS</sequence>
<dbReference type="Proteomes" id="UP000692954">
    <property type="component" value="Unassembled WGS sequence"/>
</dbReference>
<accession>A0A8S1QBL5</accession>
<organism evidence="1 2">
    <name type="scientific">Paramecium sonneborni</name>
    <dbReference type="NCBI Taxonomy" id="65129"/>
    <lineage>
        <taxon>Eukaryota</taxon>
        <taxon>Sar</taxon>
        <taxon>Alveolata</taxon>
        <taxon>Ciliophora</taxon>
        <taxon>Intramacronucleata</taxon>
        <taxon>Oligohymenophorea</taxon>
        <taxon>Peniculida</taxon>
        <taxon>Parameciidae</taxon>
        <taxon>Paramecium</taxon>
    </lineage>
</organism>
<dbReference type="EMBL" id="CAJJDN010000100">
    <property type="protein sequence ID" value="CAD8112397.1"/>
    <property type="molecule type" value="Genomic_DNA"/>
</dbReference>
<keyword evidence="2" id="KW-1185">Reference proteome</keyword>
<gene>
    <name evidence="1" type="ORF">PSON_ATCC_30995.1.T1000185</name>
</gene>
<proteinExistence type="predicted"/>
<evidence type="ECO:0000313" key="1">
    <source>
        <dbReference type="EMBL" id="CAD8112397.1"/>
    </source>
</evidence>
<name>A0A8S1QBL5_9CILI</name>
<reference evidence="1" key="1">
    <citation type="submission" date="2021-01" db="EMBL/GenBank/DDBJ databases">
        <authorList>
            <consortium name="Genoscope - CEA"/>
            <person name="William W."/>
        </authorList>
    </citation>
    <scope>NUCLEOTIDE SEQUENCE</scope>
</reference>
<dbReference type="AlphaFoldDB" id="A0A8S1QBL5"/>
<evidence type="ECO:0000313" key="2">
    <source>
        <dbReference type="Proteomes" id="UP000692954"/>
    </source>
</evidence>